<protein>
    <submittedName>
        <fullName evidence="2">Uncharacterized protein</fullName>
    </submittedName>
</protein>
<sequence length="488" mass="55471">MKIYILITAIFLGENVNGQYNESSISDDVHLDSYNQIMNSISSKSIYEITNKYKRLANSIQDKSVQLLKNIQTKEAKIQKRQQSFDSIKSNELFDGAKNKYLELQTIIKGPIDKTVVNPLLEYIPGFDSIQSMIKFLNQPNLNLQGITSDKLQQLQSLNSQLQSLQSRLQQANNIQSFIKEREATLKSAFANKDLSKALLGYNKEVVYYQQCLKEYKAILYDKRRLEEKLLVSVRHLPAFQQFMQKNSYLAQLFKMPDNTNTPEALIGLQTRENVQSLITEKISGAVSVNAGQYLQQELGLVQQQTGILKDKLSKFGGENSDMTMPDFKPNNEHTKSFLQRLEYGLNIQSEKSRYLLPATSEIALTLGYKLSSTKVMGIGISYSLGWGTGLNDIHFSNEGIGFRSYADLKLKGSIWISGGFEYNYLQRFSDISNLKNIDVWQRSALMGLSKKYKAGKKEGNMQLLYDFLALRQVPAGQSLKFRIGYTL</sequence>
<dbReference type="Proteomes" id="UP000598971">
    <property type="component" value="Unassembled WGS sequence"/>
</dbReference>
<dbReference type="RefSeq" id="WP_171609228.1">
    <property type="nucleotide sequence ID" value="NZ_WHPF01000014.1"/>
</dbReference>
<gene>
    <name evidence="2" type="ORF">GD597_17540</name>
</gene>
<evidence type="ECO:0000313" key="3">
    <source>
        <dbReference type="Proteomes" id="UP000598971"/>
    </source>
</evidence>
<keyword evidence="1" id="KW-0175">Coiled coil</keyword>
<comment type="caution">
    <text evidence="2">The sequence shown here is derived from an EMBL/GenBank/DDBJ whole genome shotgun (WGS) entry which is preliminary data.</text>
</comment>
<evidence type="ECO:0000256" key="1">
    <source>
        <dbReference type="SAM" id="Coils"/>
    </source>
</evidence>
<accession>A0A8J8FLX9</accession>
<name>A0A8J8FLX9_9BACT</name>
<proteinExistence type="predicted"/>
<keyword evidence="3" id="KW-1185">Reference proteome</keyword>
<organism evidence="2 3">
    <name type="scientific">Limnovirga soli</name>
    <dbReference type="NCBI Taxonomy" id="2656915"/>
    <lineage>
        <taxon>Bacteria</taxon>
        <taxon>Pseudomonadati</taxon>
        <taxon>Bacteroidota</taxon>
        <taxon>Chitinophagia</taxon>
        <taxon>Chitinophagales</taxon>
        <taxon>Chitinophagaceae</taxon>
        <taxon>Limnovirga</taxon>
    </lineage>
</organism>
<dbReference type="EMBL" id="WHPF01000014">
    <property type="protein sequence ID" value="NNV57279.1"/>
    <property type="molecule type" value="Genomic_DNA"/>
</dbReference>
<reference evidence="2" key="1">
    <citation type="submission" date="2019-10" db="EMBL/GenBank/DDBJ databases">
        <title>Draft genome sequence of Panacibacter sp. KCS-6.</title>
        <authorList>
            <person name="Yim K.J."/>
        </authorList>
    </citation>
    <scope>NUCLEOTIDE SEQUENCE</scope>
    <source>
        <strain evidence="2">KCS-6</strain>
    </source>
</reference>
<evidence type="ECO:0000313" key="2">
    <source>
        <dbReference type="EMBL" id="NNV57279.1"/>
    </source>
</evidence>
<dbReference type="AlphaFoldDB" id="A0A8J8FLX9"/>
<feature type="coiled-coil region" evidence="1">
    <location>
        <begin position="148"/>
        <end position="182"/>
    </location>
</feature>